<name>A0A1X1D903_9GAMM</name>
<dbReference type="AlphaFoldDB" id="A0A1X1D903"/>
<dbReference type="EMBL" id="MLFS01000026">
    <property type="protein sequence ID" value="ORM73163.1"/>
    <property type="molecule type" value="Genomic_DNA"/>
</dbReference>
<keyword evidence="3 4" id="KW-0175">Coiled coil</keyword>
<evidence type="ECO:0008006" key="7">
    <source>
        <dbReference type="Google" id="ProtNLM"/>
    </source>
</evidence>
<reference evidence="5 6" key="1">
    <citation type="journal article" date="2017" name="Antonie Van Leeuwenhoek">
        <title>Phylogenomic resolution of the bacterial genus Pantoea and its relationship with Erwinia and Tatumella.</title>
        <authorList>
            <person name="Palmer M."/>
            <person name="Steenkamp E.T."/>
            <person name="Coetzee M.P."/>
            <person name="Chan W.Y."/>
            <person name="van Zyl E."/>
            <person name="De Maayer P."/>
            <person name="Coutinho T.A."/>
            <person name="Blom J."/>
            <person name="Smits T.H."/>
            <person name="Duffy B."/>
            <person name="Venter S.N."/>
        </authorList>
    </citation>
    <scope>NUCLEOTIDE SEQUENCE [LARGE SCALE GENOMIC DNA]</scope>
    <source>
        <strain evidence="5 6">LMG 26277</strain>
    </source>
</reference>
<dbReference type="OrthoDB" id="6548574at2"/>
<evidence type="ECO:0000256" key="1">
    <source>
        <dbReference type="ARBA" id="ARBA00022490"/>
    </source>
</evidence>
<keyword evidence="6" id="KW-1185">Reference proteome</keyword>
<dbReference type="Pfam" id="PF10796">
    <property type="entry name" value="Anti-adapt_IraP"/>
    <property type="match status" value="1"/>
</dbReference>
<evidence type="ECO:0000313" key="6">
    <source>
        <dbReference type="Proteomes" id="UP000193104"/>
    </source>
</evidence>
<keyword evidence="2" id="KW-0346">Stress response</keyword>
<dbReference type="Proteomes" id="UP000193104">
    <property type="component" value="Unassembled WGS sequence"/>
</dbReference>
<sequence length="84" mass="9530">MKNLIAELLLKLAEKEEESKELVVQVEALEIVLTAMLRKLDPHHFDEIVTGIETAMPPLAPGAETTDTLMLRNYVEKLLKHPRI</sequence>
<feature type="coiled-coil region" evidence="4">
    <location>
        <begin position="5"/>
        <end position="32"/>
    </location>
</feature>
<dbReference type="NCBIfam" id="NF007598">
    <property type="entry name" value="PRK10244.1"/>
    <property type="match status" value="1"/>
</dbReference>
<evidence type="ECO:0000256" key="2">
    <source>
        <dbReference type="ARBA" id="ARBA00023016"/>
    </source>
</evidence>
<evidence type="ECO:0000313" key="5">
    <source>
        <dbReference type="EMBL" id="ORM73163.1"/>
    </source>
</evidence>
<accession>A0A1X1D903</accession>
<dbReference type="RefSeq" id="WP_128601361.1">
    <property type="nucleotide sequence ID" value="NZ_MLFS01000026.1"/>
</dbReference>
<gene>
    <name evidence="5" type="ORF">HA48_10905</name>
</gene>
<protein>
    <recommendedName>
        <fullName evidence="7">Anti-adapter protein IraP</fullName>
    </recommendedName>
</protein>
<dbReference type="InterPro" id="IPR019732">
    <property type="entry name" value="SigmaS_Anti-adapt_IraP"/>
</dbReference>
<proteinExistence type="predicted"/>
<evidence type="ECO:0000256" key="3">
    <source>
        <dbReference type="ARBA" id="ARBA00023054"/>
    </source>
</evidence>
<dbReference type="GO" id="GO:0005737">
    <property type="term" value="C:cytoplasm"/>
    <property type="evidence" value="ECO:0007669"/>
    <property type="project" value="InterPro"/>
</dbReference>
<keyword evidence="1" id="KW-0963">Cytoplasm</keyword>
<comment type="caution">
    <text evidence="5">The sequence shown here is derived from an EMBL/GenBank/DDBJ whole genome shotgun (WGS) entry which is preliminary data.</text>
</comment>
<evidence type="ECO:0000256" key="4">
    <source>
        <dbReference type="SAM" id="Coils"/>
    </source>
</evidence>
<organism evidence="5 6">
    <name type="scientific">Pantoea wallisii</name>
    <dbReference type="NCBI Taxonomy" id="1076551"/>
    <lineage>
        <taxon>Bacteria</taxon>
        <taxon>Pseudomonadati</taxon>
        <taxon>Pseudomonadota</taxon>
        <taxon>Gammaproteobacteria</taxon>
        <taxon>Enterobacterales</taxon>
        <taxon>Erwiniaceae</taxon>
        <taxon>Pantoea</taxon>
    </lineage>
</organism>